<evidence type="ECO:0000259" key="1">
    <source>
        <dbReference type="Pfam" id="PF13472"/>
    </source>
</evidence>
<reference evidence="2" key="1">
    <citation type="journal article" date="2021" name="Proc. Natl. Acad. Sci. U.S.A.">
        <title>A Catalog of Tens of Thousands of Viruses from Human Metagenomes Reveals Hidden Associations with Chronic Diseases.</title>
        <authorList>
            <person name="Tisza M.J."/>
            <person name="Buck C.B."/>
        </authorList>
    </citation>
    <scope>NUCLEOTIDE SEQUENCE</scope>
    <source>
        <strain evidence="2">CtcPV5</strain>
    </source>
</reference>
<dbReference type="EMBL" id="BK015867">
    <property type="protein sequence ID" value="DAD70511.1"/>
    <property type="molecule type" value="Genomic_DNA"/>
</dbReference>
<keyword evidence="2" id="KW-0378">Hydrolase</keyword>
<accession>A0A8S5LL00</accession>
<proteinExistence type="predicted"/>
<dbReference type="GO" id="GO:0016787">
    <property type="term" value="F:hydrolase activity"/>
    <property type="evidence" value="ECO:0007669"/>
    <property type="project" value="UniProtKB-KW"/>
</dbReference>
<sequence length="317" mass="35263">MNNTIKNVLLISAPVATAGSIAATTSASEVWGIGDSTSVGWDGRNNVKPFIETTASDLGAYSNNWHTKSGSSIQNDMAGLVNGFNGDEYHTRANNIVVNFGVNDVNYGTQNINYVSEEYRARLTDLKAKNPQATITVMMSQGDWLNGGNNATVRGGGYSLDQLQSQQRKIAKDMKLNVVERGVVTDANHSWKLGDGTVHPTASTYVEIGHKVAVVIKSNPVNKSVYTSYTIDRLQKTGYISTLAGWRWLENGRAYTGIRNYMGAYYYFEHGVRKNNQWVNMWGRKYYVGSDGRTVQGWQTIDGKRYWFGNDNTFFLR</sequence>
<dbReference type="Pfam" id="PF13472">
    <property type="entry name" value="Lipase_GDSL_2"/>
    <property type="match status" value="1"/>
</dbReference>
<evidence type="ECO:0000313" key="2">
    <source>
        <dbReference type="EMBL" id="DAD70511.1"/>
    </source>
</evidence>
<dbReference type="CDD" id="cd00229">
    <property type="entry name" value="SGNH_hydrolase"/>
    <property type="match status" value="1"/>
</dbReference>
<dbReference type="Gene3D" id="2.10.270.10">
    <property type="entry name" value="Cholin Binding"/>
    <property type="match status" value="1"/>
</dbReference>
<dbReference type="Gene3D" id="3.40.50.1110">
    <property type="entry name" value="SGNH hydrolase"/>
    <property type="match status" value="1"/>
</dbReference>
<name>A0A8S5LL00_9CAUD</name>
<dbReference type="SUPFAM" id="SSF52266">
    <property type="entry name" value="SGNH hydrolase"/>
    <property type="match status" value="1"/>
</dbReference>
<protein>
    <submittedName>
        <fullName evidence="2">Hydrolase</fullName>
    </submittedName>
</protein>
<feature type="domain" description="SGNH hydrolase-type esterase" evidence="1">
    <location>
        <begin position="33"/>
        <end position="205"/>
    </location>
</feature>
<dbReference type="InterPro" id="IPR036514">
    <property type="entry name" value="SGNH_hydro_sf"/>
</dbReference>
<dbReference type="SUPFAM" id="SSF69360">
    <property type="entry name" value="Cell wall binding repeat"/>
    <property type="match status" value="1"/>
</dbReference>
<dbReference type="InterPro" id="IPR013830">
    <property type="entry name" value="SGNH_hydro"/>
</dbReference>
<organism evidence="2">
    <name type="scientific">Siphoviridae sp. ctcPV5</name>
    <dbReference type="NCBI Taxonomy" id="2827582"/>
    <lineage>
        <taxon>Viruses</taxon>
        <taxon>Duplodnaviria</taxon>
        <taxon>Heunggongvirae</taxon>
        <taxon>Uroviricota</taxon>
        <taxon>Caudoviricetes</taxon>
    </lineage>
</organism>